<dbReference type="RefSeq" id="XP_040643364.1">
    <property type="nucleotide sequence ID" value="XM_040783566.1"/>
</dbReference>
<dbReference type="Pfam" id="PF12014">
    <property type="entry name" value="Cyclin_D1_bind"/>
    <property type="match status" value="1"/>
</dbReference>
<evidence type="ECO:0000259" key="4">
    <source>
        <dbReference type="PROSITE" id="PS50181"/>
    </source>
</evidence>
<evidence type="ECO:0000313" key="6">
    <source>
        <dbReference type="Proteomes" id="UP000019804"/>
    </source>
</evidence>
<evidence type="ECO:0000313" key="5">
    <source>
        <dbReference type="EMBL" id="EYE99676.1"/>
    </source>
</evidence>
<keyword evidence="6" id="KW-1185">Reference proteome</keyword>
<accession>A0A017SSB2</accession>
<dbReference type="SUPFAM" id="SSF81383">
    <property type="entry name" value="F-box domain"/>
    <property type="match status" value="1"/>
</dbReference>
<dbReference type="STRING" id="1388766.A0A017SSB2"/>
<dbReference type="PANTHER" id="PTHR10706">
    <property type="entry name" value="F-BOX FAMILY PROTEIN"/>
    <property type="match status" value="1"/>
</dbReference>
<evidence type="ECO:0000256" key="2">
    <source>
        <dbReference type="ARBA" id="ARBA00022786"/>
    </source>
</evidence>
<comment type="pathway">
    <text evidence="1">Protein modification; protein ubiquitination.</text>
</comment>
<dbReference type="HOGENOM" id="CLU_020076_1_0_1"/>
<reference evidence="6" key="1">
    <citation type="journal article" date="2014" name="Nat. Commun.">
        <title>Genomic adaptations of the halophilic Dead Sea filamentous fungus Eurotium rubrum.</title>
        <authorList>
            <person name="Kis-Papo T."/>
            <person name="Weig A.R."/>
            <person name="Riley R."/>
            <person name="Persoh D."/>
            <person name="Salamov A."/>
            <person name="Sun H."/>
            <person name="Lipzen A."/>
            <person name="Wasser S.P."/>
            <person name="Rambold G."/>
            <person name="Grigoriev I.V."/>
            <person name="Nevo E."/>
        </authorList>
    </citation>
    <scope>NUCLEOTIDE SEQUENCE [LARGE SCALE GENOMIC DNA]</scope>
    <source>
        <strain evidence="6">CBS 135680</strain>
    </source>
</reference>
<dbReference type="Proteomes" id="UP000019804">
    <property type="component" value="Unassembled WGS sequence"/>
</dbReference>
<feature type="compositionally biased region" description="Polar residues" evidence="3">
    <location>
        <begin position="20"/>
        <end position="30"/>
    </location>
</feature>
<keyword evidence="2" id="KW-0833">Ubl conjugation pathway</keyword>
<dbReference type="GeneID" id="63698690"/>
<dbReference type="EMBL" id="KK088411">
    <property type="protein sequence ID" value="EYE99676.1"/>
    <property type="molecule type" value="Genomic_DNA"/>
</dbReference>
<dbReference type="InterPro" id="IPR001810">
    <property type="entry name" value="F-box_dom"/>
</dbReference>
<gene>
    <name evidence="5" type="ORF">EURHEDRAFT_446032</name>
</gene>
<organism evidence="5 6">
    <name type="scientific">Aspergillus ruber (strain CBS 135680)</name>
    <dbReference type="NCBI Taxonomy" id="1388766"/>
    <lineage>
        <taxon>Eukaryota</taxon>
        <taxon>Fungi</taxon>
        <taxon>Dikarya</taxon>
        <taxon>Ascomycota</taxon>
        <taxon>Pezizomycotina</taxon>
        <taxon>Eurotiomycetes</taxon>
        <taxon>Eurotiomycetidae</taxon>
        <taxon>Eurotiales</taxon>
        <taxon>Aspergillaceae</taxon>
        <taxon>Aspergillus</taxon>
        <taxon>Aspergillus subgen. Aspergillus</taxon>
    </lineage>
</organism>
<sequence length="452" mass="51430">METNIELGSNDDAVPGIEGNLSSTEELSPNSESRLLQLPPELLQQILSELSVLDLTRTSRTCRSLAEHASNNLLWADLLNAHLPFKIHDPGPFASFRSLYAAYYPCWFIPRNKVWFADTEHTGNLILARYDNRRGVVEAYRVVAERRNHAFQIWEWNPDVIIQSFNPKVSLWLDDPVLFLKNTPSAEGPPRTPQYLNGETRMPMALEYHYVFNSFSLCSNKPPNLEMAVDQKWPPPNIPSDQRVYRDMDEGLSERDEPPRHIEGISEIAFRIRRWAHFRLGMPFFTAGNGESLTTFATLDPCLYTPTKEKPYQGIWVGDYSAHGCEFLLFLQRDTTDASTASAETENTEWIPHGRLEAIKLTGDPNVPRGEISFAVEDIGQGGFVRIANDSLFRNARVVRSEGHVAGLGFRDDTWLPSQLILESTDCVAHYWESMGHISYFRRVDIDALLQT</sequence>
<name>A0A017SSB2_ASPRC</name>
<evidence type="ECO:0000256" key="1">
    <source>
        <dbReference type="ARBA" id="ARBA00004906"/>
    </source>
</evidence>
<feature type="domain" description="F-box" evidence="4">
    <location>
        <begin position="32"/>
        <end position="78"/>
    </location>
</feature>
<dbReference type="PANTHER" id="PTHR10706:SF130">
    <property type="entry name" value="F-BOX ONLY PROTEIN 31"/>
    <property type="match status" value="1"/>
</dbReference>
<dbReference type="InterPro" id="IPR036047">
    <property type="entry name" value="F-box-like_dom_sf"/>
</dbReference>
<evidence type="ECO:0000256" key="3">
    <source>
        <dbReference type="SAM" id="MobiDB-lite"/>
    </source>
</evidence>
<dbReference type="AlphaFoldDB" id="A0A017SSB2"/>
<dbReference type="PROSITE" id="PS50181">
    <property type="entry name" value="FBOX"/>
    <property type="match status" value="1"/>
</dbReference>
<dbReference type="InterPro" id="IPR045048">
    <property type="entry name" value="FBXO31/39"/>
</dbReference>
<dbReference type="Gene3D" id="1.20.1280.50">
    <property type="match status" value="1"/>
</dbReference>
<dbReference type="UniPathway" id="UPA00143"/>
<feature type="region of interest" description="Disordered" evidence="3">
    <location>
        <begin position="1"/>
        <end position="30"/>
    </location>
</feature>
<protein>
    <recommendedName>
        <fullName evidence="4">F-box domain-containing protein</fullName>
    </recommendedName>
</protein>
<dbReference type="GO" id="GO:0016567">
    <property type="term" value="P:protein ubiquitination"/>
    <property type="evidence" value="ECO:0007669"/>
    <property type="project" value="UniProtKB-UniPathway"/>
</dbReference>
<dbReference type="SMART" id="SM00256">
    <property type="entry name" value="FBOX"/>
    <property type="match status" value="1"/>
</dbReference>
<dbReference type="OrthoDB" id="722566at2759"/>
<proteinExistence type="predicted"/>
<dbReference type="Pfam" id="PF12937">
    <property type="entry name" value="F-box-like"/>
    <property type="match status" value="1"/>
</dbReference>